<evidence type="ECO:0000313" key="3">
    <source>
        <dbReference type="Proteomes" id="UP000190852"/>
    </source>
</evidence>
<sequence>MAQKNNPQYEARLLLNKFGLDDIIDIPMSDFVSGIDLIYMEEPLNNCDGKIIFGDKKTIIKVDSQIKFEQRKRFVAAHEVGHAVMHHNMALPDDVFSNFNLFKNIENHLKTGQQELEANLFASELLMPTKLFKEEAKGKFSPLLIKQLSEKFNSSLTATAFKYMEMNLHPICLILTEKGRVKYWKKSEDLHVFVKGCTKLPPPSDSVAMEYLQQDYQFIYKFEEKAQTINKSTWFDLKTYDEDTDFYEYCIPTKSHQTILSIIWEY</sequence>
<dbReference type="RefSeq" id="WP_079683548.1">
    <property type="nucleotide sequence ID" value="NZ_FUYQ01000013.1"/>
</dbReference>
<keyword evidence="3" id="KW-1185">Reference proteome</keyword>
<dbReference type="PANTHER" id="PTHR43236:SF1">
    <property type="entry name" value="BLL7220 PROTEIN"/>
    <property type="match status" value="1"/>
</dbReference>
<name>A0A1T5CR38_9BACT</name>
<accession>A0A1T5CR38</accession>
<proteinExistence type="predicted"/>
<dbReference type="Pfam" id="PF06114">
    <property type="entry name" value="Peptidase_M78"/>
    <property type="match status" value="1"/>
</dbReference>
<dbReference type="PANTHER" id="PTHR43236">
    <property type="entry name" value="ANTITOXIN HIGA1"/>
    <property type="match status" value="1"/>
</dbReference>
<organism evidence="2 3">
    <name type="scientific">Parabacteroides chartae</name>
    <dbReference type="NCBI Taxonomy" id="1037355"/>
    <lineage>
        <taxon>Bacteria</taxon>
        <taxon>Pseudomonadati</taxon>
        <taxon>Bacteroidota</taxon>
        <taxon>Bacteroidia</taxon>
        <taxon>Bacteroidales</taxon>
        <taxon>Tannerellaceae</taxon>
        <taxon>Parabacteroides</taxon>
    </lineage>
</organism>
<dbReference type="Gene3D" id="1.10.10.2910">
    <property type="match status" value="1"/>
</dbReference>
<gene>
    <name evidence="2" type="ORF">SAMN05660349_02051</name>
</gene>
<evidence type="ECO:0000259" key="1">
    <source>
        <dbReference type="Pfam" id="PF06114"/>
    </source>
</evidence>
<evidence type="ECO:0000313" key="2">
    <source>
        <dbReference type="EMBL" id="SKB61884.1"/>
    </source>
</evidence>
<dbReference type="Proteomes" id="UP000190852">
    <property type="component" value="Unassembled WGS sequence"/>
</dbReference>
<dbReference type="EMBL" id="FUYQ01000013">
    <property type="protein sequence ID" value="SKB61884.1"/>
    <property type="molecule type" value="Genomic_DNA"/>
</dbReference>
<protein>
    <submittedName>
        <fullName evidence="2">Zn-dependent peptidase ImmA, M78 family</fullName>
    </submittedName>
</protein>
<dbReference type="InterPro" id="IPR010359">
    <property type="entry name" value="IrrE_HExxH"/>
</dbReference>
<reference evidence="3" key="1">
    <citation type="submission" date="2017-02" db="EMBL/GenBank/DDBJ databases">
        <authorList>
            <person name="Varghese N."/>
            <person name="Submissions S."/>
        </authorList>
    </citation>
    <scope>NUCLEOTIDE SEQUENCE [LARGE SCALE GENOMIC DNA]</scope>
    <source>
        <strain evidence="3">DSM 24967</strain>
    </source>
</reference>
<dbReference type="InterPro" id="IPR052345">
    <property type="entry name" value="Rad_response_metalloprotease"/>
</dbReference>
<dbReference type="AlphaFoldDB" id="A0A1T5CR38"/>
<feature type="domain" description="IrrE N-terminal-like" evidence="1">
    <location>
        <begin position="43"/>
        <end position="162"/>
    </location>
</feature>